<organism evidence="2">
    <name type="scientific">Corynebacterium silvaticum</name>
    <dbReference type="NCBI Taxonomy" id="2320431"/>
    <lineage>
        <taxon>Bacteria</taxon>
        <taxon>Bacillati</taxon>
        <taxon>Actinomycetota</taxon>
        <taxon>Actinomycetes</taxon>
        <taxon>Mycobacteriales</taxon>
        <taxon>Corynebacteriaceae</taxon>
        <taxon>Corynebacterium</taxon>
    </lineage>
</organism>
<reference evidence="2" key="5">
    <citation type="journal article" date="2020" name="PLoS ONE">
        <title>Taxonomic classification of strain PO100/5 shows a broader geographic distribution and genetic markers of the recently described Corynebacterium silvaticum.</title>
        <authorList>
            <person name="Viana M.V.C."/>
            <person name="Profeta R."/>
            <person name="da Silva A.L."/>
            <person name="Hurtado R."/>
            <person name="Cerqueira J.C."/>
            <person name="Ribeiro B.F.S."/>
            <person name="Almeida M.O."/>
            <person name="Morais-Rodrigues F."/>
            <person name="Soares S.C."/>
            <person name="Oliveira M."/>
            <person name="Tavares L."/>
            <person name="Figueiredo H."/>
            <person name="Wattam A.R."/>
            <person name="Barh D."/>
            <person name="Ghosh P."/>
            <person name="Silva A."/>
            <person name="Azevedo V."/>
        </authorList>
    </citation>
    <scope>NUCLEOTIDE SEQUENCE</scope>
    <source>
        <strain evidence="2">PO100/5</strain>
    </source>
</reference>
<reference evidence="2" key="1">
    <citation type="journal article" date="2014" name="BMC Vet. Res.">
        <title>First report of Corynebacterium pseudotuberculosis from caseous lymphadenitis lesions in Black Alentejano pig (Sus scrofa domesticus).</title>
        <authorList>
            <person name="Oliveira M."/>
            <person name="Barroco C."/>
            <person name="Mottola C."/>
            <person name="Santos R."/>
            <person name="Lemsaddek A."/>
            <person name="Tavares L."/>
            <person name="Semedo-Lemsaddek T."/>
        </authorList>
    </citation>
    <scope>NUCLEOTIDE SEQUENCE [LARGE SCALE GENOMIC DNA]</scope>
    <source>
        <strain evidence="2">PO100/5</strain>
    </source>
</reference>
<dbReference type="KEGG" id="csil:CBE74_10815"/>
<feature type="domain" description="DUF1023" evidence="1">
    <location>
        <begin position="167"/>
        <end position="305"/>
    </location>
</feature>
<evidence type="ECO:0000313" key="2">
    <source>
        <dbReference type="EMBL" id="ARU46852.1"/>
    </source>
</evidence>
<dbReference type="InterPro" id="IPR029058">
    <property type="entry name" value="AB_hydrolase_fold"/>
</dbReference>
<dbReference type="Pfam" id="PF06259">
    <property type="entry name" value="Abhydrolase_8"/>
    <property type="match status" value="1"/>
</dbReference>
<dbReference type="SUPFAM" id="SSF53474">
    <property type="entry name" value="alpha/beta-Hydrolases"/>
    <property type="match status" value="1"/>
</dbReference>
<dbReference type="AlphaFoldDB" id="A0A7U5QQ84"/>
<sequence length="366" mass="39259">MMFTLESRQLLDSAHALSAFSRSGRSAAQDLRSTWNQGLEQLYGSAFEIAAVTLARRLTRWVEPHRTASYIARILSITARLQKELERHHEYVRLLPQRTVDESTLLTRAIMHLEELGKLLDATCAHSITQLASLCTDETDYPPTSLTTAQLRTDFPDAEILHLDPHHAVVAFGDVSTASSITTLVAGVASSDPTTWTESFRRAQHVSHVTGGAAVAWLGYSAPAHVPAAIAAAPTARGAQALKDFQSSLRRRNPQAKLLVLGHSYGSVVAGKAAATGLDADTLIFAGSPGVSPTIKLNSNSPRVISALGSLDPIGLTGTQDAVHSATRKYPTAAGFPAEQWGIPGGHSSYFTSPLFLKRLAPEAQR</sequence>
<evidence type="ECO:0000259" key="1">
    <source>
        <dbReference type="Pfam" id="PF06259"/>
    </source>
</evidence>
<reference evidence="2" key="4">
    <citation type="journal article" date="2020" name="Int. J. Syst. Evol. Microbiol.">
        <title>Corynebacterium silvaticum sp. nov., a unique group of NTTB corynebacteria in wild boar and roe deer.</title>
        <authorList>
            <person name="Dangel A."/>
            <person name="Berger A."/>
            <person name="Rau J."/>
            <person name="Eisenberg T."/>
            <person name="Kampfer P."/>
            <person name="Margos G."/>
            <person name="Contzen M."/>
            <person name="Busse H.J."/>
            <person name="Konrad R."/>
            <person name="Peters M."/>
            <person name="Sting R."/>
            <person name="Sing A."/>
        </authorList>
    </citation>
    <scope>NUCLEOTIDE SEQUENCE</scope>
    <source>
        <strain evidence="2">PO100/5</strain>
    </source>
</reference>
<reference evidence="2" key="3">
    <citation type="journal article" date="2020" name="Antonie Van Leeuwenhoek">
        <title>Phylogenomic characterisation of a novel corynebacterial species pathogenic to animals.</title>
        <authorList>
            <person name="Moller J."/>
            <person name="Musella L."/>
            <person name="Melnikov V."/>
            <person name="Geissdorfer W."/>
            <person name="Burkovski A."/>
            <person name="Sangal V."/>
        </authorList>
    </citation>
    <scope>NUCLEOTIDE SEQUENCE</scope>
    <source>
        <strain evidence="2">PO100/5</strain>
    </source>
</reference>
<protein>
    <recommendedName>
        <fullName evidence="1">DUF1023 domain-containing protein</fullName>
    </recommendedName>
</protein>
<proteinExistence type="predicted"/>
<dbReference type="InterPro" id="IPR010427">
    <property type="entry name" value="DUF1023"/>
</dbReference>
<accession>A0A7U5QQ84</accession>
<dbReference type="EMBL" id="CP021417">
    <property type="protein sequence ID" value="ARU46852.1"/>
    <property type="molecule type" value="Genomic_DNA"/>
</dbReference>
<name>A0A7U5QQ84_9CORY</name>
<dbReference type="Gene3D" id="3.40.50.1820">
    <property type="entry name" value="alpha/beta hydrolase"/>
    <property type="match status" value="1"/>
</dbReference>
<reference evidence="2" key="2">
    <citation type="submission" date="2017-05" db="EMBL/GenBank/DDBJ databases">
        <authorList>
            <person name="Oliveira G."/>
            <person name="Souza T."/>
            <person name="Jamal S."/>
            <person name="Jaiswal A."/>
            <person name="Lima A."/>
            <person name="Gomide A."/>
            <person name="FIgueiredo H."/>
            <person name="Vasco V."/>
        </authorList>
    </citation>
    <scope>NUCLEOTIDE SEQUENCE</scope>
    <source>
        <strain evidence="2">PO100/5</strain>
    </source>
</reference>
<gene>
    <name evidence="2" type="ORF">CBE74_10815</name>
</gene>